<accession>A0ABD1Y461</accession>
<evidence type="ECO:0000313" key="1">
    <source>
        <dbReference type="EMBL" id="KAL2621546.1"/>
    </source>
</evidence>
<evidence type="ECO:0008006" key="3">
    <source>
        <dbReference type="Google" id="ProtNLM"/>
    </source>
</evidence>
<dbReference type="PROSITE" id="PS51257">
    <property type="entry name" value="PROKAR_LIPOPROTEIN"/>
    <property type="match status" value="1"/>
</dbReference>
<gene>
    <name evidence="1" type="ORF">R1flu_001751</name>
</gene>
<protein>
    <recommendedName>
        <fullName evidence="3">Secreted protein</fullName>
    </recommendedName>
</protein>
<dbReference type="AlphaFoldDB" id="A0ABD1Y461"/>
<dbReference type="EMBL" id="JBHFFA010000006">
    <property type="protein sequence ID" value="KAL2621546.1"/>
    <property type="molecule type" value="Genomic_DNA"/>
</dbReference>
<reference evidence="1 2" key="1">
    <citation type="submission" date="2024-09" db="EMBL/GenBank/DDBJ databases">
        <title>Chromosome-scale assembly of Riccia fluitans.</title>
        <authorList>
            <person name="Paukszto L."/>
            <person name="Sawicki J."/>
            <person name="Karawczyk K."/>
            <person name="Piernik-Szablinska J."/>
            <person name="Szczecinska M."/>
            <person name="Mazdziarz M."/>
        </authorList>
    </citation>
    <scope>NUCLEOTIDE SEQUENCE [LARGE SCALE GENOMIC DNA]</scope>
    <source>
        <strain evidence="1">Rf_01</strain>
        <tissue evidence="1">Aerial parts of the thallus</tissue>
    </source>
</reference>
<sequence length="111" mass="12563">MVFKIFLRKLKAAHTAILGIFLPQASVQGCTHPAYATGERVVTKVSSRRLPSIPSHFYLTDRHRGKIEPLSDRIKPAHNHRTARRSCDLSWFRLPANHLSSQAKKTTISAY</sequence>
<evidence type="ECO:0000313" key="2">
    <source>
        <dbReference type="Proteomes" id="UP001605036"/>
    </source>
</evidence>
<dbReference type="Proteomes" id="UP001605036">
    <property type="component" value="Unassembled WGS sequence"/>
</dbReference>
<keyword evidence="2" id="KW-1185">Reference proteome</keyword>
<name>A0ABD1Y461_9MARC</name>
<proteinExistence type="predicted"/>
<comment type="caution">
    <text evidence="1">The sequence shown here is derived from an EMBL/GenBank/DDBJ whole genome shotgun (WGS) entry which is preliminary data.</text>
</comment>
<organism evidence="1 2">
    <name type="scientific">Riccia fluitans</name>
    <dbReference type="NCBI Taxonomy" id="41844"/>
    <lineage>
        <taxon>Eukaryota</taxon>
        <taxon>Viridiplantae</taxon>
        <taxon>Streptophyta</taxon>
        <taxon>Embryophyta</taxon>
        <taxon>Marchantiophyta</taxon>
        <taxon>Marchantiopsida</taxon>
        <taxon>Marchantiidae</taxon>
        <taxon>Marchantiales</taxon>
        <taxon>Ricciaceae</taxon>
        <taxon>Riccia</taxon>
    </lineage>
</organism>